<sequence>MLRALSSRIAVQFETEFWANMVLSRWWADEQLASSTIKPTIARWTHIGLRCSQRYKPAIEALQRTGAPIECQYYS</sequence>
<dbReference type="AlphaFoldDB" id="A0AAW0D603"/>
<comment type="caution">
    <text evidence="1">The sequence shown here is derived from an EMBL/GenBank/DDBJ whole genome shotgun (WGS) entry which is preliminary data.</text>
</comment>
<evidence type="ECO:0000313" key="1">
    <source>
        <dbReference type="EMBL" id="KAK7048072.1"/>
    </source>
</evidence>
<name>A0AAW0D603_9AGAR</name>
<protein>
    <submittedName>
        <fullName evidence="1">Uncharacterized protein</fullName>
    </submittedName>
</protein>
<evidence type="ECO:0000313" key="2">
    <source>
        <dbReference type="Proteomes" id="UP001362999"/>
    </source>
</evidence>
<dbReference type="Proteomes" id="UP001362999">
    <property type="component" value="Unassembled WGS sequence"/>
</dbReference>
<proteinExistence type="predicted"/>
<gene>
    <name evidence="1" type="ORF">R3P38DRAFT_2867228</name>
</gene>
<accession>A0AAW0D603</accession>
<organism evidence="1 2">
    <name type="scientific">Favolaschia claudopus</name>
    <dbReference type="NCBI Taxonomy" id="2862362"/>
    <lineage>
        <taxon>Eukaryota</taxon>
        <taxon>Fungi</taxon>
        <taxon>Dikarya</taxon>
        <taxon>Basidiomycota</taxon>
        <taxon>Agaricomycotina</taxon>
        <taxon>Agaricomycetes</taxon>
        <taxon>Agaricomycetidae</taxon>
        <taxon>Agaricales</taxon>
        <taxon>Marasmiineae</taxon>
        <taxon>Mycenaceae</taxon>
        <taxon>Favolaschia</taxon>
    </lineage>
</organism>
<reference evidence="1 2" key="1">
    <citation type="journal article" date="2024" name="J Genomics">
        <title>Draft genome sequencing and assembly of Favolaschia claudopus CIRM-BRFM 2984 isolated from oak limbs.</title>
        <authorList>
            <person name="Navarro D."/>
            <person name="Drula E."/>
            <person name="Chaduli D."/>
            <person name="Cazenave R."/>
            <person name="Ahrendt S."/>
            <person name="Wang J."/>
            <person name="Lipzen A."/>
            <person name="Daum C."/>
            <person name="Barry K."/>
            <person name="Grigoriev I.V."/>
            <person name="Favel A."/>
            <person name="Rosso M.N."/>
            <person name="Martin F."/>
        </authorList>
    </citation>
    <scope>NUCLEOTIDE SEQUENCE [LARGE SCALE GENOMIC DNA]</scope>
    <source>
        <strain evidence="1 2">CIRM-BRFM 2984</strain>
    </source>
</reference>
<dbReference type="EMBL" id="JAWWNJ010000009">
    <property type="protein sequence ID" value="KAK7048072.1"/>
    <property type="molecule type" value="Genomic_DNA"/>
</dbReference>
<keyword evidence="2" id="KW-1185">Reference proteome</keyword>